<dbReference type="Proteomes" id="UP000237246">
    <property type="component" value="Unassembled WGS sequence"/>
</dbReference>
<evidence type="ECO:0000313" key="13">
    <source>
        <dbReference type="Proteomes" id="UP000237246"/>
    </source>
</evidence>
<dbReference type="PROSITE" id="PS51683">
    <property type="entry name" value="SAM_OMT_II"/>
    <property type="match status" value="1"/>
</dbReference>
<evidence type="ECO:0000256" key="6">
    <source>
        <dbReference type="ARBA" id="ARBA00039116"/>
    </source>
</evidence>
<evidence type="ECO:0000256" key="2">
    <source>
        <dbReference type="ARBA" id="ARBA00022679"/>
    </source>
</evidence>
<dbReference type="EMBL" id="PPHD01018854">
    <property type="protein sequence ID" value="POI28570.1"/>
    <property type="molecule type" value="Genomic_DNA"/>
</dbReference>
<dbReference type="GO" id="GO:0017096">
    <property type="term" value="F:acetylserotonin O-methyltransferase activity"/>
    <property type="evidence" value="ECO:0007669"/>
    <property type="project" value="UniProtKB-EC"/>
</dbReference>
<evidence type="ECO:0000256" key="3">
    <source>
        <dbReference type="ARBA" id="ARBA00022691"/>
    </source>
</evidence>
<organism evidence="12 13">
    <name type="scientific">Bambusicola thoracicus</name>
    <name type="common">Chinese bamboo-partridge</name>
    <name type="synonym">Perdix thoracica</name>
    <dbReference type="NCBI Taxonomy" id="9083"/>
    <lineage>
        <taxon>Eukaryota</taxon>
        <taxon>Metazoa</taxon>
        <taxon>Chordata</taxon>
        <taxon>Craniata</taxon>
        <taxon>Vertebrata</taxon>
        <taxon>Euteleostomi</taxon>
        <taxon>Archelosauria</taxon>
        <taxon>Archosauria</taxon>
        <taxon>Dinosauria</taxon>
        <taxon>Saurischia</taxon>
        <taxon>Theropoda</taxon>
        <taxon>Coelurosauria</taxon>
        <taxon>Aves</taxon>
        <taxon>Neognathae</taxon>
        <taxon>Galloanserae</taxon>
        <taxon>Galliformes</taxon>
        <taxon>Phasianidae</taxon>
        <taxon>Perdicinae</taxon>
        <taxon>Bambusicola</taxon>
    </lineage>
</organism>
<name>A0A2P4SWU6_BAMTH</name>
<dbReference type="InterPro" id="IPR001077">
    <property type="entry name" value="COMT_C"/>
</dbReference>
<comment type="function">
    <text evidence="4">Catalyzes the transfer of a methyl group onto N-acetylserotonin, producing melatonin (N-acetyl-5-methoxytryptamine).</text>
</comment>
<gene>
    <name evidence="12" type="ORF">CIB84_007680</name>
</gene>
<evidence type="ECO:0000256" key="1">
    <source>
        <dbReference type="ARBA" id="ARBA00022603"/>
    </source>
</evidence>
<evidence type="ECO:0000256" key="9">
    <source>
        <dbReference type="ARBA" id="ARBA00043260"/>
    </source>
</evidence>
<dbReference type="GO" id="GO:0030187">
    <property type="term" value="P:melatonin biosynthetic process"/>
    <property type="evidence" value="ECO:0007669"/>
    <property type="project" value="UniProtKB-KW"/>
</dbReference>
<dbReference type="Pfam" id="PF08100">
    <property type="entry name" value="Dimerisation"/>
    <property type="match status" value="1"/>
</dbReference>
<evidence type="ECO:0000259" key="11">
    <source>
        <dbReference type="Pfam" id="PF08100"/>
    </source>
</evidence>
<dbReference type="Gene3D" id="1.10.10.10">
    <property type="entry name" value="Winged helix-like DNA-binding domain superfamily/Winged helix DNA-binding domain"/>
    <property type="match status" value="1"/>
</dbReference>
<dbReference type="EC" id="2.1.1.4" evidence="6"/>
<dbReference type="Pfam" id="PF00891">
    <property type="entry name" value="Methyltransf_2"/>
    <property type="match status" value="1"/>
</dbReference>
<evidence type="ECO:0000256" key="5">
    <source>
        <dbReference type="ARBA" id="ARBA00037926"/>
    </source>
</evidence>
<dbReference type="GO" id="GO:0032259">
    <property type="term" value="P:methylation"/>
    <property type="evidence" value="ECO:0007669"/>
    <property type="project" value="UniProtKB-KW"/>
</dbReference>
<proteinExistence type="predicted"/>
<evidence type="ECO:0000256" key="4">
    <source>
        <dbReference type="ARBA" id="ARBA00037645"/>
    </source>
</evidence>
<protein>
    <recommendedName>
        <fullName evidence="7">Acetylserotonin O-methyltransferase</fullName>
        <ecNumber evidence="6">2.1.1.4</ecNumber>
    </recommendedName>
    <alternativeName>
        <fullName evidence="8">Hydroxyindole O-methyltransferase</fullName>
    </alternativeName>
</protein>
<dbReference type="SUPFAM" id="SSF46785">
    <property type="entry name" value="Winged helix' DNA-binding domain"/>
    <property type="match status" value="1"/>
</dbReference>
<dbReference type="GO" id="GO:0046983">
    <property type="term" value="F:protein dimerization activity"/>
    <property type="evidence" value="ECO:0007669"/>
    <property type="project" value="InterPro"/>
</dbReference>
<accession>A0A2P4SWU6</accession>
<dbReference type="SUPFAM" id="SSF53335">
    <property type="entry name" value="S-adenosyl-L-methionine-dependent methyltransferases"/>
    <property type="match status" value="1"/>
</dbReference>
<dbReference type="InterPro" id="IPR029063">
    <property type="entry name" value="SAM-dependent_MTases_sf"/>
</dbReference>
<comment type="pathway">
    <text evidence="5">Aromatic compound metabolism; melatonin biosynthesis; melatonin from serotonin: step 1/2.</text>
</comment>
<dbReference type="FunFam" id="1.10.10.10:FF:000358">
    <property type="entry name" value="Acetylserotonin O-methyltransferase"/>
    <property type="match status" value="1"/>
</dbReference>
<feature type="domain" description="O-methyltransferase C-terminal" evidence="10">
    <location>
        <begin position="159"/>
        <end position="252"/>
    </location>
</feature>
<sequence>ALFVASKLKMFDHLKKKSPLKAVDIANEVGTSVCGTERLLDACAALGLLEKTPQGYSNTESANTYLASDGEYSLHGYIIHSNDHLWPLFTHLESAVKEGSRQNHRAFGKKTEDLFNDYYQSQEVKQRFMAAMHSIAHITARDVATAFDLSEFKTACDLGGNFFTDDLPEADLYILSRVLHDWPDEKIHVLLKKISAVCRPGCGILLAEMLLDDEKKNRSTALLQSLNMLVQTEGKERTGSDYQGLLEQHGFSKVKIKLTGNLLDAVLCIKI</sequence>
<reference evidence="12 13" key="1">
    <citation type="submission" date="2018-01" db="EMBL/GenBank/DDBJ databases">
        <title>Comparison of the Chinese Bamboo Partridge and Red Junglefowl genome sequences highlights the importance of demography in genome evolution.</title>
        <authorList>
            <person name="Tiley G.P."/>
            <person name="Kimball R.T."/>
            <person name="Braun E.L."/>
            <person name="Burleigh J.G."/>
        </authorList>
    </citation>
    <scope>NUCLEOTIDE SEQUENCE [LARGE SCALE GENOMIC DNA]</scope>
    <source>
        <strain evidence="12">RTK389</strain>
        <tissue evidence="12">Blood</tissue>
    </source>
</reference>
<dbReference type="InterPro" id="IPR016461">
    <property type="entry name" value="COMT-like"/>
</dbReference>
<dbReference type="InterPro" id="IPR036388">
    <property type="entry name" value="WH-like_DNA-bd_sf"/>
</dbReference>
<feature type="domain" description="O-methyltransferase dimerisation" evidence="11">
    <location>
        <begin position="1"/>
        <end position="68"/>
    </location>
</feature>
<dbReference type="Gene3D" id="3.40.50.150">
    <property type="entry name" value="Vaccinia Virus protein VP39"/>
    <property type="match status" value="2"/>
</dbReference>
<dbReference type="PANTHER" id="PTHR43712">
    <property type="entry name" value="PUTATIVE (AFU_ORTHOLOGUE AFUA_4G14580)-RELATED"/>
    <property type="match status" value="1"/>
</dbReference>
<keyword evidence="9" id="KW-0471">Melatonin biosynthesis</keyword>
<evidence type="ECO:0000256" key="8">
    <source>
        <dbReference type="ARBA" id="ARBA00043054"/>
    </source>
</evidence>
<dbReference type="InterPro" id="IPR012967">
    <property type="entry name" value="COMT_dimerisation"/>
</dbReference>
<dbReference type="AlphaFoldDB" id="A0A2P4SWU6"/>
<feature type="non-terminal residue" evidence="12">
    <location>
        <position position="1"/>
    </location>
</feature>
<dbReference type="InterPro" id="IPR036390">
    <property type="entry name" value="WH_DNA-bd_sf"/>
</dbReference>
<evidence type="ECO:0000313" key="12">
    <source>
        <dbReference type="EMBL" id="POI28570.1"/>
    </source>
</evidence>
<evidence type="ECO:0000259" key="10">
    <source>
        <dbReference type="Pfam" id="PF00891"/>
    </source>
</evidence>
<keyword evidence="1" id="KW-0489">Methyltransferase</keyword>
<evidence type="ECO:0000256" key="7">
    <source>
        <dbReference type="ARBA" id="ARBA00040730"/>
    </source>
</evidence>
<keyword evidence="2" id="KW-0808">Transferase</keyword>
<comment type="caution">
    <text evidence="12">The sequence shown here is derived from an EMBL/GenBank/DDBJ whole genome shotgun (WGS) entry which is preliminary data.</text>
</comment>
<dbReference type="PANTHER" id="PTHR43712:SF2">
    <property type="entry name" value="O-METHYLTRANSFERASE CICE"/>
    <property type="match status" value="1"/>
</dbReference>
<keyword evidence="13" id="KW-1185">Reference proteome</keyword>
<dbReference type="OrthoDB" id="10267058at2759"/>
<keyword evidence="3" id="KW-0949">S-adenosyl-L-methionine</keyword>